<evidence type="ECO:0000313" key="7">
    <source>
        <dbReference type="Proteomes" id="UP001209878"/>
    </source>
</evidence>
<sequence length="290" mass="33333">MDVGAGDGIPTFDLRIEFADAESGSLKLAQLIRPEWSIEHIKLKRFTGGITNTLMGCWHKDDPAQEEMVLIRIYGENSELFLDRDAEIRTIQLLHAVGCARSLFARFANGIAYGFFPGTYLDETTVRDPVIGRYKSEVISKLQMRRELEMLQRELESVGSPVVFCHNDLIPANIVYDEKKGVLAFIDFEFAGFNYEGFDIGNHFAQHGGIENIDSYPDREYQLQWLRTYLEFKAVQQGSDSSQVTDRDIEVLYVQVNKFALFRGEREYRVVFCYYKVPIVVEVKEISSEY</sequence>
<keyword evidence="1" id="KW-0444">Lipid biosynthesis</keyword>
<comment type="pathway">
    <text evidence="3">Phospholipid metabolism; phosphatidylethanolamine biosynthesis; phosphatidylethanolamine from ethanolamine: step 1/3.</text>
</comment>
<dbReference type="PANTHER" id="PTHR22603:SF66">
    <property type="entry name" value="ETHANOLAMINE KINASE"/>
    <property type="match status" value="1"/>
</dbReference>
<organism evidence="6 7">
    <name type="scientific">Ridgeia piscesae</name>
    <name type="common">Tubeworm</name>
    <dbReference type="NCBI Taxonomy" id="27915"/>
    <lineage>
        <taxon>Eukaryota</taxon>
        <taxon>Metazoa</taxon>
        <taxon>Spiralia</taxon>
        <taxon>Lophotrochozoa</taxon>
        <taxon>Annelida</taxon>
        <taxon>Polychaeta</taxon>
        <taxon>Sedentaria</taxon>
        <taxon>Canalipalpata</taxon>
        <taxon>Sabellida</taxon>
        <taxon>Siboglinidae</taxon>
        <taxon>Ridgeia</taxon>
    </lineage>
</organism>
<dbReference type="Pfam" id="PF01633">
    <property type="entry name" value="Choline_kinase"/>
    <property type="match status" value="2"/>
</dbReference>
<dbReference type="Gene3D" id="3.30.200.20">
    <property type="entry name" value="Phosphorylase Kinase, domain 1"/>
    <property type="match status" value="1"/>
</dbReference>
<reference evidence="6" key="1">
    <citation type="journal article" date="2023" name="Mol. Biol. Evol.">
        <title>Third-Generation Sequencing Reveals the Adaptive Role of the Epigenome in Three Deep-Sea Polychaetes.</title>
        <authorList>
            <person name="Perez M."/>
            <person name="Aroh O."/>
            <person name="Sun Y."/>
            <person name="Lan Y."/>
            <person name="Juniper S.K."/>
            <person name="Young C.R."/>
            <person name="Angers B."/>
            <person name="Qian P.Y."/>
        </authorList>
    </citation>
    <scope>NUCLEOTIDE SEQUENCE</scope>
    <source>
        <strain evidence="6">R07B-5</strain>
    </source>
</reference>
<keyword evidence="1" id="KW-0443">Lipid metabolism</keyword>
<evidence type="ECO:0000256" key="1">
    <source>
        <dbReference type="ARBA" id="ARBA00023209"/>
    </source>
</evidence>
<comment type="caution">
    <text evidence="6">The sequence shown here is derived from an EMBL/GenBank/DDBJ whole genome shotgun (WGS) entry which is preliminary data.</text>
</comment>
<protein>
    <recommendedName>
        <fullName evidence="5">ethanolamine kinase</fullName>
        <ecNumber evidence="5">2.7.1.82</ecNumber>
    </recommendedName>
</protein>
<gene>
    <name evidence="6" type="ORF">NP493_2318g00001</name>
</gene>
<evidence type="ECO:0000313" key="6">
    <source>
        <dbReference type="EMBL" id="KAK2153390.1"/>
    </source>
</evidence>
<proteinExistence type="inferred from homology"/>
<keyword evidence="2" id="KW-1208">Phospholipid metabolism</keyword>
<dbReference type="GO" id="GO:0004305">
    <property type="term" value="F:ethanolamine kinase activity"/>
    <property type="evidence" value="ECO:0007669"/>
    <property type="project" value="UniProtKB-EC"/>
</dbReference>
<dbReference type="GO" id="GO:0005737">
    <property type="term" value="C:cytoplasm"/>
    <property type="evidence" value="ECO:0007669"/>
    <property type="project" value="TreeGrafter"/>
</dbReference>
<evidence type="ECO:0000256" key="4">
    <source>
        <dbReference type="ARBA" id="ARBA00038211"/>
    </source>
</evidence>
<dbReference type="GO" id="GO:0006646">
    <property type="term" value="P:phosphatidylethanolamine biosynthetic process"/>
    <property type="evidence" value="ECO:0007669"/>
    <property type="project" value="TreeGrafter"/>
</dbReference>
<evidence type="ECO:0000256" key="2">
    <source>
        <dbReference type="ARBA" id="ARBA00023264"/>
    </source>
</evidence>
<dbReference type="EC" id="2.7.1.82" evidence="5"/>
<comment type="similarity">
    <text evidence="4">Belongs to the choline/ethanolamine kinase family.</text>
</comment>
<dbReference type="Gene3D" id="3.90.1200.10">
    <property type="match status" value="1"/>
</dbReference>
<evidence type="ECO:0000256" key="5">
    <source>
        <dbReference type="ARBA" id="ARBA00038874"/>
    </source>
</evidence>
<keyword evidence="7" id="KW-1185">Reference proteome</keyword>
<dbReference type="PANTHER" id="PTHR22603">
    <property type="entry name" value="CHOLINE/ETHANOALAMINE KINASE"/>
    <property type="match status" value="1"/>
</dbReference>
<dbReference type="Proteomes" id="UP001209878">
    <property type="component" value="Unassembled WGS sequence"/>
</dbReference>
<dbReference type="InterPro" id="IPR011009">
    <property type="entry name" value="Kinase-like_dom_sf"/>
</dbReference>
<name>A0AAD9JJK8_RIDPI</name>
<evidence type="ECO:0000256" key="3">
    <source>
        <dbReference type="ARBA" id="ARBA00037883"/>
    </source>
</evidence>
<accession>A0AAD9JJK8</accession>
<keyword evidence="1" id="KW-0594">Phospholipid biosynthesis</keyword>
<dbReference type="AlphaFoldDB" id="A0AAD9JJK8"/>
<dbReference type="EMBL" id="JAODUO010002313">
    <property type="protein sequence ID" value="KAK2153390.1"/>
    <property type="molecule type" value="Genomic_DNA"/>
</dbReference>
<dbReference type="SUPFAM" id="SSF56112">
    <property type="entry name" value="Protein kinase-like (PK-like)"/>
    <property type="match status" value="1"/>
</dbReference>